<proteinExistence type="inferred from homology"/>
<gene>
    <name evidence="15" type="primary">ATP6</name>
</gene>
<dbReference type="InterPro" id="IPR045083">
    <property type="entry name" value="ATP_synth_F0_asu_bact/mt"/>
</dbReference>
<dbReference type="GO" id="GO:0005743">
    <property type="term" value="C:mitochondrial inner membrane"/>
    <property type="evidence" value="ECO:0007669"/>
    <property type="project" value="UniProtKB-SubCell"/>
</dbReference>
<geneLocation type="mitochondrion" evidence="15"/>
<dbReference type="CDD" id="cd00310">
    <property type="entry name" value="ATP-synt_Fo_a_6"/>
    <property type="match status" value="1"/>
</dbReference>
<evidence type="ECO:0000256" key="13">
    <source>
        <dbReference type="RuleBase" id="RU004450"/>
    </source>
</evidence>
<keyword evidence="15" id="KW-0496">Mitochondrion</keyword>
<evidence type="ECO:0000256" key="12">
    <source>
        <dbReference type="ARBA" id="ARBA00023310"/>
    </source>
</evidence>
<evidence type="ECO:0000256" key="6">
    <source>
        <dbReference type="ARBA" id="ARBA00022547"/>
    </source>
</evidence>
<keyword evidence="12" id="KW-0066">ATP synthesis</keyword>
<keyword evidence="11 14" id="KW-0472">Membrane</keyword>
<feature type="transmembrane region" description="Helical" evidence="14">
    <location>
        <begin position="20"/>
        <end position="38"/>
    </location>
</feature>
<evidence type="ECO:0000256" key="1">
    <source>
        <dbReference type="ARBA" id="ARBA00002070"/>
    </source>
</evidence>
<dbReference type="GO" id="GO:0045259">
    <property type="term" value="C:proton-transporting ATP synthase complex"/>
    <property type="evidence" value="ECO:0007669"/>
    <property type="project" value="UniProtKB-KW"/>
</dbReference>
<reference evidence="15" key="1">
    <citation type="submission" date="2021-11" db="EMBL/GenBank/DDBJ databases">
        <authorList>
            <person name="Ge X.-Y."/>
            <person name="Peng L."/>
            <person name="Sun C.-H."/>
            <person name="Wang B.-X."/>
        </authorList>
    </citation>
    <scope>NUCLEOTIDE SEQUENCE</scope>
</reference>
<keyword evidence="6" id="KW-0138">CF(0)</keyword>
<dbReference type="InterPro" id="IPR000568">
    <property type="entry name" value="ATP_synth_F0_asu"/>
</dbReference>
<feature type="transmembrane region" description="Helical" evidence="14">
    <location>
        <begin position="158"/>
        <end position="181"/>
    </location>
</feature>
<dbReference type="PANTHER" id="PTHR11410:SF0">
    <property type="entry name" value="ATP SYNTHASE SUBUNIT A"/>
    <property type="match status" value="1"/>
</dbReference>
<evidence type="ECO:0000256" key="5">
    <source>
        <dbReference type="ARBA" id="ARBA00022448"/>
    </source>
</evidence>
<evidence type="ECO:0000256" key="8">
    <source>
        <dbReference type="ARBA" id="ARBA00022781"/>
    </source>
</evidence>
<dbReference type="NCBIfam" id="TIGR01131">
    <property type="entry name" value="ATP_synt_6_or_A"/>
    <property type="match status" value="1"/>
</dbReference>
<reference evidence="15" key="2">
    <citation type="journal article" date="2022" name="Syst. Entomol.">
        <title>Massive gene rearrangements of mitochondrial genomes and implications for the phylogeny of Trichoptera (Insecta).</title>
        <authorList>
            <person name="Ge X."/>
            <person name="Peng L."/>
            <person name="Vogler A.P."/>
            <person name="Morse J.C."/>
            <person name="Yang L."/>
            <person name="Sun C."/>
            <person name="Wang B."/>
        </authorList>
    </citation>
    <scope>NUCLEOTIDE SEQUENCE</scope>
</reference>
<dbReference type="PANTHER" id="PTHR11410">
    <property type="entry name" value="ATP SYNTHASE SUBUNIT A"/>
    <property type="match status" value="1"/>
</dbReference>
<evidence type="ECO:0000256" key="11">
    <source>
        <dbReference type="ARBA" id="ARBA00023136"/>
    </source>
</evidence>
<evidence type="ECO:0000256" key="4">
    <source>
        <dbReference type="ARBA" id="ARBA00011648"/>
    </source>
</evidence>
<dbReference type="AlphaFoldDB" id="A0A9E8LPA3"/>
<evidence type="ECO:0000256" key="3">
    <source>
        <dbReference type="ARBA" id="ARBA00006810"/>
    </source>
</evidence>
<evidence type="ECO:0000256" key="2">
    <source>
        <dbReference type="ARBA" id="ARBA00004141"/>
    </source>
</evidence>
<keyword evidence="8" id="KW-0375">Hydrogen ion transport</keyword>
<comment type="subunit">
    <text evidence="4">F-type ATPases have 2 components, CF(1) - the catalytic core - and CF(0) - the membrane proton channel. CF(1) has five subunits: alpha(3), beta(3), gamma(1), delta(1), epsilon(1). CF(0) has three main subunits: a, b and c.</text>
</comment>
<protein>
    <recommendedName>
        <fullName evidence="13">ATP synthase subunit a</fullName>
    </recommendedName>
</protein>
<dbReference type="Gene3D" id="1.20.120.220">
    <property type="entry name" value="ATP synthase, F0 complex, subunit A"/>
    <property type="match status" value="1"/>
</dbReference>
<dbReference type="PRINTS" id="PR00123">
    <property type="entry name" value="ATPASEA"/>
</dbReference>
<dbReference type="EMBL" id="OL678046">
    <property type="protein sequence ID" value="UZZ44329.1"/>
    <property type="molecule type" value="Genomic_DNA"/>
</dbReference>
<evidence type="ECO:0000256" key="14">
    <source>
        <dbReference type="SAM" id="Phobius"/>
    </source>
</evidence>
<feature type="transmembrane region" description="Helical" evidence="14">
    <location>
        <begin position="72"/>
        <end position="93"/>
    </location>
</feature>
<keyword evidence="5" id="KW-0813">Transport</keyword>
<keyword evidence="7 14" id="KW-0812">Transmembrane</keyword>
<evidence type="ECO:0000256" key="10">
    <source>
        <dbReference type="ARBA" id="ARBA00023065"/>
    </source>
</evidence>
<dbReference type="PROSITE" id="PS00449">
    <property type="entry name" value="ATPASE_A"/>
    <property type="match status" value="1"/>
</dbReference>
<dbReference type="InterPro" id="IPR023011">
    <property type="entry name" value="ATP_synth_F0_asu_AS"/>
</dbReference>
<name>A0A9E8LPA3_9NEOP</name>
<dbReference type="SUPFAM" id="SSF81336">
    <property type="entry name" value="F1F0 ATP synthase subunit A"/>
    <property type="match status" value="1"/>
</dbReference>
<dbReference type="GO" id="GO:0046933">
    <property type="term" value="F:proton-transporting ATP synthase activity, rotational mechanism"/>
    <property type="evidence" value="ECO:0007669"/>
    <property type="project" value="TreeGrafter"/>
</dbReference>
<comment type="similarity">
    <text evidence="3">Belongs to the ATPase A chain family.</text>
</comment>
<dbReference type="InterPro" id="IPR035908">
    <property type="entry name" value="F0_ATP_A_sf"/>
</dbReference>
<organism evidence="15">
    <name type="scientific">Psilotreta sp. XG-2021</name>
    <dbReference type="NCBI Taxonomy" id="2996739"/>
    <lineage>
        <taxon>Eukaryota</taxon>
        <taxon>Metazoa</taxon>
        <taxon>Ecdysozoa</taxon>
        <taxon>Arthropoda</taxon>
        <taxon>Hexapoda</taxon>
        <taxon>Insecta</taxon>
        <taxon>Pterygota</taxon>
        <taxon>Neoptera</taxon>
        <taxon>Endopterygota</taxon>
        <taxon>Trichoptera</taxon>
        <taxon>Integripalpia</taxon>
        <taxon>Brevitentoria</taxon>
        <taxon>Leptoceroidea</taxon>
        <taxon>Odontoceridae</taxon>
        <taxon>Odontocerinae</taxon>
        <taxon>Psilotreta</taxon>
    </lineage>
</organism>
<evidence type="ECO:0000256" key="7">
    <source>
        <dbReference type="ARBA" id="ARBA00022692"/>
    </source>
</evidence>
<sequence>MMTNLFSIFDPTTNILNLSLNWLSTLMIFFIAPVSFWLTPSRFLTFYNKIIFTLHNEFKMLMNLNLFKGSTLIFISLFTLIIFNNFLGLYPYIFTSSSHMVMNLSLSLPLWFSFIIFGWWNNTTNMLAHLIPMGTPQALMSFMVLIETISIIIRPGTLAIRLMANMIAGHLLMTLMSSTAINLNNLILMILLTSQILLITLESAVAVIQAYVFSILSTLYSNESN</sequence>
<feature type="transmembrane region" description="Helical" evidence="14">
    <location>
        <begin position="187"/>
        <end position="213"/>
    </location>
</feature>
<comment type="subcellular location">
    <subcellularLocation>
        <location evidence="2">Membrane</location>
        <topology evidence="2">Multi-pass membrane protein</topology>
    </subcellularLocation>
    <subcellularLocation>
        <location evidence="13">Mitochondrion inner membrane</location>
        <topology evidence="13">Multi-pass membrane protein</topology>
    </subcellularLocation>
</comment>
<dbReference type="Pfam" id="PF00119">
    <property type="entry name" value="ATP-synt_A"/>
    <property type="match status" value="1"/>
</dbReference>
<evidence type="ECO:0000256" key="9">
    <source>
        <dbReference type="ARBA" id="ARBA00022989"/>
    </source>
</evidence>
<feature type="transmembrane region" description="Helical" evidence="14">
    <location>
        <begin position="100"/>
        <end position="120"/>
    </location>
</feature>
<evidence type="ECO:0000313" key="15">
    <source>
        <dbReference type="EMBL" id="UZZ44329.1"/>
    </source>
</evidence>
<keyword evidence="10" id="KW-0406">Ion transport</keyword>
<keyword evidence="9 14" id="KW-1133">Transmembrane helix</keyword>
<accession>A0A9E8LPA3</accession>
<comment type="function">
    <text evidence="1">Mitochondrial membrane ATP synthase (F(1)F(0) ATP synthase or Complex V) produces ATP from ADP in the presence of a proton gradient across the membrane which is generated by electron transport complexes of the respiratory chain. F-type ATPases consist of two structural domains, F(1) - containing the extramembraneous catalytic core and F(0) - containing the membrane proton channel, linked together by a central stalk and a peripheral stalk. During catalysis, ATP synthesis in the catalytic domain of F(1) is coupled via a rotary mechanism of the central stalk subunits to proton translocation. Key component of the proton channel; it may play a direct role in the translocation of protons across the membrane.</text>
</comment>